<dbReference type="InterPro" id="IPR033248">
    <property type="entry name" value="Transketolase_C"/>
</dbReference>
<evidence type="ECO:0000259" key="4">
    <source>
        <dbReference type="SMART" id="SM00861"/>
    </source>
</evidence>
<comment type="similarity">
    <text evidence="2">Belongs to the transketolase family.</text>
</comment>
<dbReference type="PANTHER" id="PTHR43825:SF1">
    <property type="entry name" value="TRANSKETOLASE-LIKE PYRIMIDINE-BINDING DOMAIN-CONTAINING PROTEIN"/>
    <property type="match status" value="1"/>
</dbReference>
<dbReference type="SUPFAM" id="SSF52922">
    <property type="entry name" value="TK C-terminal domain-like"/>
    <property type="match status" value="1"/>
</dbReference>
<sequence length="308" mass="33754">MFNLEMRQVYSQTLLELAQKDERVVCLEADLSSSISTNKIKEELGKRYINVGIMEAEEMGVAAGLSVTGYIPFIHTFAPFATRRAFDQVFISLGFAQNHAIIVGSDAGVTAEMNGGTHMPFEDLALMRAIPNISVYEVSDPHQFKYILEHCYKTKGLHYIRTVRKVTPPIYEGNEAFGEGLLTVVEGTDVTIAASGIMVSEARCAAEILLKKGISAKVVDVFRIKPINQSKIVEIAQMGPIVTAENHNVIGGLGSAVAEVVVEQHPVKMSRIGVKEQFGQVGTMAYLMEEYELTKEAIVAAVEQVLNK</sequence>
<dbReference type="SUPFAM" id="SSF52518">
    <property type="entry name" value="Thiamin diphosphate-binding fold (THDP-binding)"/>
    <property type="match status" value="1"/>
</dbReference>
<dbReference type="InterPro" id="IPR029061">
    <property type="entry name" value="THDP-binding"/>
</dbReference>
<proteinExistence type="inferred from homology"/>
<reference evidence="5 6" key="1">
    <citation type="submission" date="2017-09" db="EMBL/GenBank/DDBJ databases">
        <title>Complete Genome Sequences of Two Strains of the Meat Spoilage Bacterium Brochothrix thermosphacta Isolated from Ground Chicken.</title>
        <authorList>
            <person name="Paoli G.C."/>
            <person name="Wijey C."/>
            <person name="Chen C.-Y."/>
            <person name="Nguyen L."/>
            <person name="Yan X."/>
            <person name="Irwin P.L."/>
        </authorList>
    </citation>
    <scope>NUCLEOTIDE SEQUENCE [LARGE SCALE GENOMIC DNA]</scope>
    <source>
        <strain evidence="5 6">BI</strain>
    </source>
</reference>
<dbReference type="InterPro" id="IPR051157">
    <property type="entry name" value="PDH/Transketolase"/>
</dbReference>
<dbReference type="RefSeq" id="WP_069119872.1">
    <property type="nucleotide sequence ID" value="NZ_CP023483.1"/>
</dbReference>
<evidence type="ECO:0000313" key="5">
    <source>
        <dbReference type="EMBL" id="ATF26850.1"/>
    </source>
</evidence>
<name>A0A1D2L6F2_BROTH</name>
<dbReference type="FunFam" id="3.40.50.970:FF:000129">
    <property type="entry name" value="Transketolase"/>
    <property type="match status" value="1"/>
</dbReference>
<feature type="domain" description="Transketolase-like pyrimidine-binding" evidence="4">
    <location>
        <begin position="4"/>
        <end position="170"/>
    </location>
</feature>
<dbReference type="STRING" id="2756.BFR44_04995"/>
<dbReference type="Gene3D" id="3.40.50.920">
    <property type="match status" value="1"/>
</dbReference>
<dbReference type="OrthoDB" id="9803371at2"/>
<dbReference type="Pfam" id="PF02779">
    <property type="entry name" value="Transket_pyr"/>
    <property type="match status" value="1"/>
</dbReference>
<evidence type="ECO:0000256" key="1">
    <source>
        <dbReference type="ARBA" id="ARBA00001964"/>
    </source>
</evidence>
<dbReference type="Pfam" id="PF02780">
    <property type="entry name" value="Transketolase_C"/>
    <property type="match status" value="1"/>
</dbReference>
<dbReference type="PANTHER" id="PTHR43825">
    <property type="entry name" value="PYRUVATE DEHYDROGENASE E1 COMPONENT"/>
    <property type="match status" value="1"/>
</dbReference>
<dbReference type="SMART" id="SM00861">
    <property type="entry name" value="Transket_pyr"/>
    <property type="match status" value="1"/>
</dbReference>
<dbReference type="InterPro" id="IPR005475">
    <property type="entry name" value="Transketolase-like_Pyr-bd"/>
</dbReference>
<gene>
    <name evidence="5" type="ORF">CNY62_11065</name>
</gene>
<evidence type="ECO:0000256" key="3">
    <source>
        <dbReference type="ARBA" id="ARBA00023052"/>
    </source>
</evidence>
<keyword evidence="6" id="KW-1185">Reference proteome</keyword>
<dbReference type="Gene3D" id="3.40.50.970">
    <property type="match status" value="1"/>
</dbReference>
<dbReference type="AlphaFoldDB" id="A0A1D2L6F2"/>
<protein>
    <submittedName>
        <fullName evidence="5">Transketolase</fullName>
    </submittedName>
</protein>
<accession>A0A1D2L6F2</accession>
<evidence type="ECO:0000313" key="6">
    <source>
        <dbReference type="Proteomes" id="UP000243591"/>
    </source>
</evidence>
<dbReference type="EMBL" id="CP023483">
    <property type="protein sequence ID" value="ATF26850.1"/>
    <property type="molecule type" value="Genomic_DNA"/>
</dbReference>
<keyword evidence="3" id="KW-0786">Thiamine pyrophosphate</keyword>
<dbReference type="KEGG" id="bths:CNY62_11065"/>
<dbReference type="CDD" id="cd07033">
    <property type="entry name" value="TPP_PYR_DXS_TK_like"/>
    <property type="match status" value="1"/>
</dbReference>
<dbReference type="InterPro" id="IPR009014">
    <property type="entry name" value="Transketo_C/PFOR_II"/>
</dbReference>
<evidence type="ECO:0000256" key="2">
    <source>
        <dbReference type="ARBA" id="ARBA00007131"/>
    </source>
</evidence>
<dbReference type="Proteomes" id="UP000243591">
    <property type="component" value="Chromosome"/>
</dbReference>
<organism evidence="5 6">
    <name type="scientific">Brochothrix thermosphacta</name>
    <name type="common">Microbacterium thermosphactum</name>
    <dbReference type="NCBI Taxonomy" id="2756"/>
    <lineage>
        <taxon>Bacteria</taxon>
        <taxon>Bacillati</taxon>
        <taxon>Bacillota</taxon>
        <taxon>Bacilli</taxon>
        <taxon>Bacillales</taxon>
        <taxon>Listeriaceae</taxon>
        <taxon>Brochothrix</taxon>
    </lineage>
</organism>
<comment type="cofactor">
    <cofactor evidence="1">
        <name>thiamine diphosphate</name>
        <dbReference type="ChEBI" id="CHEBI:58937"/>
    </cofactor>
</comment>